<dbReference type="OrthoDB" id="7984201at2759"/>
<dbReference type="PANTHER" id="PTHR13593:SF140">
    <property type="entry name" value="PLC-LIKE PHOSPHODIESTERASE"/>
    <property type="match status" value="1"/>
</dbReference>
<dbReference type="AlphaFoldDB" id="A0A068S948"/>
<evidence type="ECO:0000313" key="3">
    <source>
        <dbReference type="Proteomes" id="UP000027586"/>
    </source>
</evidence>
<dbReference type="EMBL" id="CBTN010000057">
    <property type="protein sequence ID" value="CDH58500.1"/>
    <property type="molecule type" value="Genomic_DNA"/>
</dbReference>
<sequence length="345" mass="37376">MFIRTGFLSALLLGSISLVSGQQQCNGYSEFCSKPYNELTYVLTHNSYAYAANPASTQMCGITSQLADGVRALKLSAVKAENSSSSMNLCHTSCSILDAGPATDTLSKIASWLKDNPDEVLSIFWNIPNHDFEASDFQSPYQSSGLLDYAHVQNANNYTWPTLGEMISSGKRLVNYVESGADQASVPWLHPEFSYNFQTPYENSNASDFSCTIDRPSDPSNPSEMMYGMNHYLYGNLPMGSNTIQVPQSGSANKTNSEGSLLAQAKECTQTFGRAPNFLIVDFYNRGQTLQIAAQLNNVTFQNTTALQCDAQNTSSDDSTGASATLVAAPFVTALVSVAVVMTFL</sequence>
<keyword evidence="3" id="KW-1185">Reference proteome</keyword>
<accession>A0A068S948</accession>
<dbReference type="PANTHER" id="PTHR13593">
    <property type="match status" value="1"/>
</dbReference>
<dbReference type="Pfam" id="PF26146">
    <property type="entry name" value="PI-PLC_X"/>
    <property type="match status" value="1"/>
</dbReference>
<feature type="signal peptide" evidence="1">
    <location>
        <begin position="1"/>
        <end position="21"/>
    </location>
</feature>
<keyword evidence="1" id="KW-0732">Signal</keyword>
<feature type="chain" id="PRO_5001655930" evidence="1">
    <location>
        <begin position="22"/>
        <end position="345"/>
    </location>
</feature>
<gene>
    <name evidence="2" type="ORF">LCOR_09359.1</name>
</gene>
<dbReference type="Proteomes" id="UP000027586">
    <property type="component" value="Unassembled WGS sequence"/>
</dbReference>
<dbReference type="GO" id="GO:0008081">
    <property type="term" value="F:phosphoric diester hydrolase activity"/>
    <property type="evidence" value="ECO:0007669"/>
    <property type="project" value="InterPro"/>
</dbReference>
<proteinExistence type="predicted"/>
<dbReference type="InterPro" id="IPR051057">
    <property type="entry name" value="PI-PLC_domain"/>
</dbReference>
<organism evidence="2 3">
    <name type="scientific">Lichtheimia corymbifera JMRC:FSU:9682</name>
    <dbReference type="NCBI Taxonomy" id="1263082"/>
    <lineage>
        <taxon>Eukaryota</taxon>
        <taxon>Fungi</taxon>
        <taxon>Fungi incertae sedis</taxon>
        <taxon>Mucoromycota</taxon>
        <taxon>Mucoromycotina</taxon>
        <taxon>Mucoromycetes</taxon>
        <taxon>Mucorales</taxon>
        <taxon>Lichtheimiaceae</taxon>
        <taxon>Lichtheimia</taxon>
    </lineage>
</organism>
<evidence type="ECO:0000256" key="1">
    <source>
        <dbReference type="SAM" id="SignalP"/>
    </source>
</evidence>
<dbReference type="STRING" id="1263082.A0A068S948"/>
<dbReference type="GO" id="GO:0006629">
    <property type="term" value="P:lipid metabolic process"/>
    <property type="evidence" value="ECO:0007669"/>
    <property type="project" value="InterPro"/>
</dbReference>
<dbReference type="Gene3D" id="3.20.20.190">
    <property type="entry name" value="Phosphatidylinositol (PI) phosphodiesterase"/>
    <property type="match status" value="1"/>
</dbReference>
<evidence type="ECO:0000313" key="2">
    <source>
        <dbReference type="EMBL" id="CDH58500.1"/>
    </source>
</evidence>
<reference evidence="2" key="1">
    <citation type="submission" date="2013-08" db="EMBL/GenBank/DDBJ databases">
        <title>Gene expansion shapes genome architecture in the human pathogen Lichtheimia corymbifera: an evolutionary genomics analysis in the ancient terrestrial Mucorales (Mucoromycotina).</title>
        <authorList>
            <person name="Schwartze V.U."/>
            <person name="Winter S."/>
            <person name="Shelest E."/>
            <person name="Marcet-Houben M."/>
            <person name="Horn F."/>
            <person name="Wehner S."/>
            <person name="Hoffmann K."/>
            <person name="Riege K."/>
            <person name="Sammeth M."/>
            <person name="Nowrousian M."/>
            <person name="Valiante V."/>
            <person name="Linde J."/>
            <person name="Jacobsen I.D."/>
            <person name="Marz M."/>
            <person name="Brakhage A.A."/>
            <person name="Gabaldon T."/>
            <person name="Bocker S."/>
            <person name="Voigt K."/>
        </authorList>
    </citation>
    <scope>NUCLEOTIDE SEQUENCE [LARGE SCALE GENOMIC DNA]</scope>
    <source>
        <strain evidence="2">FSU 9682</strain>
    </source>
</reference>
<dbReference type="SUPFAM" id="SSF51695">
    <property type="entry name" value="PLC-like phosphodiesterases"/>
    <property type="match status" value="1"/>
</dbReference>
<dbReference type="InterPro" id="IPR017946">
    <property type="entry name" value="PLC-like_Pdiesterase_TIM-brl"/>
</dbReference>
<name>A0A068S948_9FUNG</name>
<comment type="caution">
    <text evidence="2">The sequence shown here is derived from an EMBL/GenBank/DDBJ whole genome shotgun (WGS) entry which is preliminary data.</text>
</comment>
<dbReference type="VEuPathDB" id="FungiDB:LCOR_09359.1"/>
<protein>
    <submittedName>
        <fullName evidence="2">Tat pathway signal sequence</fullName>
    </submittedName>
</protein>